<dbReference type="Gene3D" id="3.40.50.10540">
    <property type="entry name" value="Crotonobetainyl-coa:carnitine coa-transferase, domain 1"/>
    <property type="match status" value="1"/>
</dbReference>
<dbReference type="Pfam" id="PF02515">
    <property type="entry name" value="CoA_transf_3"/>
    <property type="match status" value="1"/>
</dbReference>
<dbReference type="KEGG" id="oca:OCAR_6070"/>
<dbReference type="EMBL" id="CP002826">
    <property type="protein sequence ID" value="AEI06667.1"/>
    <property type="molecule type" value="Genomic_DNA"/>
</dbReference>
<organism evidence="1 2">
    <name type="scientific">Afipia carboxidovorans (strain ATCC 49405 / DSM 1227 / KCTC 32145 / OM5)</name>
    <name type="common">Oligotropha carboxidovorans</name>
    <dbReference type="NCBI Taxonomy" id="504832"/>
    <lineage>
        <taxon>Bacteria</taxon>
        <taxon>Pseudomonadati</taxon>
        <taxon>Pseudomonadota</taxon>
        <taxon>Alphaproteobacteria</taxon>
        <taxon>Hyphomicrobiales</taxon>
        <taxon>Nitrobacteraceae</taxon>
        <taxon>Afipia</taxon>
    </lineage>
</organism>
<accession>B6JI44</accession>
<dbReference type="Gene3D" id="3.30.1540.10">
    <property type="entry name" value="formyl-coa transferase, domain 3"/>
    <property type="match status" value="1"/>
</dbReference>
<protein>
    <submittedName>
        <fullName evidence="1">Acyl-CoA transferase</fullName>
    </submittedName>
</protein>
<gene>
    <name evidence="1" type="ordered locus">OCA5_c19570</name>
</gene>
<dbReference type="RefSeq" id="WP_012563214.1">
    <property type="nucleotide sequence ID" value="NC_011386.1"/>
</dbReference>
<dbReference type="PANTHER" id="PTHR48228">
    <property type="entry name" value="SUCCINYL-COA--D-CITRAMALATE COA-TRANSFERASE"/>
    <property type="match status" value="1"/>
</dbReference>
<reference evidence="1 2" key="1">
    <citation type="journal article" date="2011" name="J. Bacteriol.">
        <title>Complete genome sequences of the chemolithoautotrophic Oligotropha carboxidovorans strains OM4 and OM5.</title>
        <authorList>
            <person name="Volland S."/>
            <person name="Rachinger M."/>
            <person name="Strittmatter A."/>
            <person name="Daniel R."/>
            <person name="Gottschalk G."/>
            <person name="Meyer O."/>
        </authorList>
    </citation>
    <scope>NUCLEOTIDE SEQUENCE [LARGE SCALE GENOMIC DNA]</scope>
    <source>
        <strain evidence="2">ATCC 49405 / DSM 1227 / KCTC 32145 / OM5</strain>
    </source>
</reference>
<dbReference type="OrthoDB" id="9806585at2"/>
<evidence type="ECO:0000313" key="2">
    <source>
        <dbReference type="Proteomes" id="UP000007730"/>
    </source>
</evidence>
<sequence length="383" mass="40852">MSKRTGPLAGVKFIEMPAIGPGPMCGMLLADLGADVLRIERPERADIGIERPLETNFIMRGRTTIKLDLKKPEGVALVLRLIREADGLIEGFRPGVMERLGLGPEPCLAANPKLVYGRITGWGQSGPLAKTAGHDLNYIALTGALHAMGRKGEAPPVPLNLIGDFGGGALFLALGLLAGILEARQSGKGQVVDAAIVDGVAAMLTSINGLMACGVSSQERGTNILDSGAYFYDAYQCADGGYVAVGPIEKRFHAQFLEKLGLSVAEMPAQDDQARWPEGRERLRAIFLTRPRDEWAYLFAGTDACVTPVLSLQESFTDPHMTARGSYVDVAGYRQAAPAPRFSRTVPDRPAPPAPARDADALSGWLTEAECSALREAGTIVYP</sequence>
<dbReference type="InterPro" id="IPR003673">
    <property type="entry name" value="CoA-Trfase_fam_III"/>
</dbReference>
<dbReference type="GO" id="GO:0016740">
    <property type="term" value="F:transferase activity"/>
    <property type="evidence" value="ECO:0007669"/>
    <property type="project" value="UniProtKB-KW"/>
</dbReference>
<dbReference type="eggNOG" id="COG1804">
    <property type="taxonomic scope" value="Bacteria"/>
</dbReference>
<keyword evidence="2" id="KW-1185">Reference proteome</keyword>
<dbReference type="SUPFAM" id="SSF89796">
    <property type="entry name" value="CoA-transferase family III (CaiB/BaiF)"/>
    <property type="match status" value="1"/>
</dbReference>
<name>B6JI44_AFIC5</name>
<dbReference type="InterPro" id="IPR044855">
    <property type="entry name" value="CoA-Trfase_III_dom3_sf"/>
</dbReference>
<dbReference type="STRING" id="504832.OCA5_c19570"/>
<keyword evidence="1" id="KW-0808">Transferase</keyword>
<dbReference type="PATRIC" id="fig|504832.7.peg.2078"/>
<dbReference type="Proteomes" id="UP000007730">
    <property type="component" value="Chromosome"/>
</dbReference>
<evidence type="ECO:0000313" key="1">
    <source>
        <dbReference type="EMBL" id="AEI06667.1"/>
    </source>
</evidence>
<dbReference type="InterPro" id="IPR023606">
    <property type="entry name" value="CoA-Trfase_III_dom_1_sf"/>
</dbReference>
<dbReference type="InterPro" id="IPR050509">
    <property type="entry name" value="CoA-transferase_III"/>
</dbReference>
<dbReference type="PANTHER" id="PTHR48228:SF5">
    <property type="entry name" value="ALPHA-METHYLACYL-COA RACEMASE"/>
    <property type="match status" value="1"/>
</dbReference>
<dbReference type="HOGENOM" id="CLU_033975_5_0_5"/>
<proteinExistence type="predicted"/>
<dbReference type="KEGG" id="ocg:OCA5_c19570"/>
<dbReference type="AlphaFoldDB" id="B6JI44"/>